<keyword evidence="2" id="KW-0489">Methyltransferase</keyword>
<organism evidence="2 3">
    <name type="scientific">Nocardioides taihuensis</name>
    <dbReference type="NCBI Taxonomy" id="1835606"/>
    <lineage>
        <taxon>Bacteria</taxon>
        <taxon>Bacillati</taxon>
        <taxon>Actinomycetota</taxon>
        <taxon>Actinomycetes</taxon>
        <taxon>Propionibacteriales</taxon>
        <taxon>Nocardioidaceae</taxon>
        <taxon>Nocardioides</taxon>
    </lineage>
</organism>
<comment type="caution">
    <text evidence="2">The sequence shown here is derived from an EMBL/GenBank/DDBJ whole genome shotgun (WGS) entry which is preliminary data.</text>
</comment>
<sequence>MPPAPDGLAVRTLDFDGLPIAWDSRVLEPRPWTAAQSRWAAELASGLPAGPVLELCCGAGQIGLLTAALCGRDLVAVDLDPAACELTRMNAAAARLGDRVEVREGDLAEVLGAHERFPLVVADPPWVPRAQVGRYPDDPVLAIDGGPDGLDVARHCLGVAERHVAPGGSVVLQLGTSAQAARLSQESPSLAVREVRSAEGGVLVRLDAPAR</sequence>
<accession>A0ABW0BJW7</accession>
<keyword evidence="3" id="KW-1185">Reference proteome</keyword>
<evidence type="ECO:0000313" key="2">
    <source>
        <dbReference type="EMBL" id="MFC5177621.1"/>
    </source>
</evidence>
<dbReference type="Gene3D" id="3.40.50.150">
    <property type="entry name" value="Vaccinia Virus protein VP39"/>
    <property type="match status" value="1"/>
</dbReference>
<proteinExistence type="predicted"/>
<dbReference type="PANTHER" id="PTHR18895">
    <property type="entry name" value="HEMK METHYLTRANSFERASE"/>
    <property type="match status" value="1"/>
</dbReference>
<evidence type="ECO:0000313" key="3">
    <source>
        <dbReference type="Proteomes" id="UP001596087"/>
    </source>
</evidence>
<dbReference type="GO" id="GO:0032259">
    <property type="term" value="P:methylation"/>
    <property type="evidence" value="ECO:0007669"/>
    <property type="project" value="UniProtKB-KW"/>
</dbReference>
<dbReference type="GO" id="GO:0008168">
    <property type="term" value="F:methyltransferase activity"/>
    <property type="evidence" value="ECO:0007669"/>
    <property type="project" value="UniProtKB-KW"/>
</dbReference>
<keyword evidence="2" id="KW-0808">Transferase</keyword>
<dbReference type="SUPFAM" id="SSF53335">
    <property type="entry name" value="S-adenosyl-L-methionine-dependent methyltransferases"/>
    <property type="match status" value="1"/>
</dbReference>
<dbReference type="InterPro" id="IPR041698">
    <property type="entry name" value="Methyltransf_25"/>
</dbReference>
<dbReference type="PROSITE" id="PS00092">
    <property type="entry name" value="N6_MTASE"/>
    <property type="match status" value="1"/>
</dbReference>
<dbReference type="Pfam" id="PF13649">
    <property type="entry name" value="Methyltransf_25"/>
    <property type="match status" value="1"/>
</dbReference>
<dbReference type="InterPro" id="IPR002052">
    <property type="entry name" value="DNA_methylase_N6_adenine_CS"/>
</dbReference>
<dbReference type="PANTHER" id="PTHR18895:SF74">
    <property type="entry name" value="MTRF1L RELEASE FACTOR GLUTAMINE METHYLTRANSFERASE"/>
    <property type="match status" value="1"/>
</dbReference>
<dbReference type="Proteomes" id="UP001596087">
    <property type="component" value="Unassembled WGS sequence"/>
</dbReference>
<name>A0ABW0BJW7_9ACTN</name>
<feature type="domain" description="Methyltransferase" evidence="1">
    <location>
        <begin position="52"/>
        <end position="122"/>
    </location>
</feature>
<gene>
    <name evidence="2" type="ORF">ACFPGP_13135</name>
</gene>
<dbReference type="RefSeq" id="WP_378590791.1">
    <property type="nucleotide sequence ID" value="NZ_JBHSKD010000014.1"/>
</dbReference>
<dbReference type="EMBL" id="JBHSKD010000014">
    <property type="protein sequence ID" value="MFC5177621.1"/>
    <property type="molecule type" value="Genomic_DNA"/>
</dbReference>
<protein>
    <submittedName>
        <fullName evidence="2">Methyltransferase domain-containing protein</fullName>
    </submittedName>
</protein>
<reference evidence="3" key="1">
    <citation type="journal article" date="2019" name="Int. J. Syst. Evol. Microbiol.">
        <title>The Global Catalogue of Microorganisms (GCM) 10K type strain sequencing project: providing services to taxonomists for standard genome sequencing and annotation.</title>
        <authorList>
            <consortium name="The Broad Institute Genomics Platform"/>
            <consortium name="The Broad Institute Genome Sequencing Center for Infectious Disease"/>
            <person name="Wu L."/>
            <person name="Ma J."/>
        </authorList>
    </citation>
    <scope>NUCLEOTIDE SEQUENCE [LARGE SCALE GENOMIC DNA]</scope>
    <source>
        <strain evidence="3">DFY41</strain>
    </source>
</reference>
<dbReference type="InterPro" id="IPR029063">
    <property type="entry name" value="SAM-dependent_MTases_sf"/>
</dbReference>
<dbReference type="InterPro" id="IPR050320">
    <property type="entry name" value="N5-glutamine_MTase"/>
</dbReference>
<evidence type="ECO:0000259" key="1">
    <source>
        <dbReference type="Pfam" id="PF13649"/>
    </source>
</evidence>
<dbReference type="CDD" id="cd02440">
    <property type="entry name" value="AdoMet_MTases"/>
    <property type="match status" value="1"/>
</dbReference>